<evidence type="ECO:0000313" key="3">
    <source>
        <dbReference type="Proteomes" id="UP000193396"/>
    </source>
</evidence>
<proteinExistence type="predicted"/>
<sequence>MIKQHWQMMERGVAGVLIAMSLQYSAMAQTENVPIPDVAEVPGGWFFQGSDSVERQYAYQIDEHVYGHDISRRNRWYDVEIDKWHIYLPTYFIMTTPVTNDQYAAFIRDTGYASPDITSEDWESLGLIYGYDATRPFAWKGDTPPRGKGNHPVVLVSWRDAQAYARWLREKTGMRWRLPPEHYWEKAVRGPDGTFYPWGNIYDPNQLNSADRGPFETMPVGQFKAGPYGLYDGAGQVFEWTSSSSQPGYRIVKGGSWDDRGCGVCRPAARHGRAEHTQHILIGFRLMYEAPFH</sequence>
<dbReference type="SUPFAM" id="SSF56436">
    <property type="entry name" value="C-type lectin-like"/>
    <property type="match status" value="1"/>
</dbReference>
<organism evidence="2 3">
    <name type="scientific">Thalassospira alkalitolerans</name>
    <dbReference type="NCBI Taxonomy" id="1293890"/>
    <lineage>
        <taxon>Bacteria</taxon>
        <taxon>Pseudomonadati</taxon>
        <taxon>Pseudomonadota</taxon>
        <taxon>Alphaproteobacteria</taxon>
        <taxon>Rhodospirillales</taxon>
        <taxon>Thalassospiraceae</taxon>
        <taxon>Thalassospira</taxon>
    </lineage>
</organism>
<reference evidence="2 3" key="1">
    <citation type="submission" date="2014-03" db="EMBL/GenBank/DDBJ databases">
        <title>The draft genome sequence of Thalassospira alkalitolerans JCM 18968.</title>
        <authorList>
            <person name="Lai Q."/>
            <person name="Shao Z."/>
        </authorList>
    </citation>
    <scope>NUCLEOTIDE SEQUENCE [LARGE SCALE GENOMIC DNA]</scope>
    <source>
        <strain evidence="2 3">JCM 18968</strain>
    </source>
</reference>
<evidence type="ECO:0000313" key="2">
    <source>
        <dbReference type="EMBL" id="OSQ49575.1"/>
    </source>
</evidence>
<evidence type="ECO:0000259" key="1">
    <source>
        <dbReference type="Pfam" id="PF03781"/>
    </source>
</evidence>
<dbReference type="InterPro" id="IPR042095">
    <property type="entry name" value="SUMF_sf"/>
</dbReference>
<keyword evidence="3" id="KW-1185">Reference proteome</keyword>
<dbReference type="InterPro" id="IPR016187">
    <property type="entry name" value="CTDL_fold"/>
</dbReference>
<dbReference type="Pfam" id="PF03781">
    <property type="entry name" value="FGE-sulfatase"/>
    <property type="match status" value="1"/>
</dbReference>
<dbReference type="Proteomes" id="UP000193396">
    <property type="component" value="Unassembled WGS sequence"/>
</dbReference>
<dbReference type="InterPro" id="IPR051043">
    <property type="entry name" value="Sulfatase_Mod_Factor_Kinase"/>
</dbReference>
<dbReference type="InterPro" id="IPR005532">
    <property type="entry name" value="SUMF_dom"/>
</dbReference>
<dbReference type="EMBL" id="JFKB01000002">
    <property type="protein sequence ID" value="OSQ49575.1"/>
    <property type="molecule type" value="Genomic_DNA"/>
</dbReference>
<dbReference type="PANTHER" id="PTHR23150">
    <property type="entry name" value="SULFATASE MODIFYING FACTOR 1, 2"/>
    <property type="match status" value="1"/>
</dbReference>
<name>A0A1Y2LFC6_9PROT</name>
<dbReference type="GO" id="GO:0120147">
    <property type="term" value="F:formylglycine-generating oxidase activity"/>
    <property type="evidence" value="ECO:0007669"/>
    <property type="project" value="TreeGrafter"/>
</dbReference>
<accession>A0A1Y2LFC6</accession>
<dbReference type="PANTHER" id="PTHR23150:SF19">
    <property type="entry name" value="FORMYLGLYCINE-GENERATING ENZYME"/>
    <property type="match status" value="1"/>
</dbReference>
<feature type="domain" description="Sulfatase-modifying factor enzyme-like" evidence="1">
    <location>
        <begin position="40"/>
        <end position="286"/>
    </location>
</feature>
<dbReference type="Gene3D" id="3.90.1580.10">
    <property type="entry name" value="paralog of FGE (formylglycine-generating enzyme)"/>
    <property type="match status" value="1"/>
</dbReference>
<gene>
    <name evidence="2" type="ORF">TALK_04385</name>
</gene>
<dbReference type="STRING" id="1293890.TALK_04385"/>
<comment type="caution">
    <text evidence="2">The sequence shown here is derived from an EMBL/GenBank/DDBJ whole genome shotgun (WGS) entry which is preliminary data.</text>
</comment>
<dbReference type="AlphaFoldDB" id="A0A1Y2LFC6"/>
<protein>
    <recommendedName>
        <fullName evidence="1">Sulfatase-modifying factor enzyme-like domain-containing protein</fullName>
    </recommendedName>
</protein>